<keyword evidence="1" id="KW-0812">Transmembrane</keyword>
<feature type="transmembrane region" description="Helical" evidence="1">
    <location>
        <begin position="65"/>
        <end position="84"/>
    </location>
</feature>
<accession>A0A9W9LAV9</accession>
<evidence type="ECO:0000313" key="3">
    <source>
        <dbReference type="Proteomes" id="UP001147746"/>
    </source>
</evidence>
<sequence length="102" mass="11146">MSSIIASVKDLIVSIFEVIFSTFKSVFDGVYGIIHAFFDFFIDIIKMALNTVKGTLEAAGGVGKFVASNLLVFVVIGIGAYGYLNYQRRQGRDVKVGSKKLN</sequence>
<keyword evidence="1" id="KW-0472">Membrane</keyword>
<reference evidence="2" key="1">
    <citation type="submission" date="2022-12" db="EMBL/GenBank/DDBJ databases">
        <authorList>
            <person name="Petersen C."/>
        </authorList>
    </citation>
    <scope>NUCLEOTIDE SEQUENCE</scope>
    <source>
        <strain evidence="2">IBT 21472</strain>
    </source>
</reference>
<gene>
    <name evidence="2" type="ORF">N7476_007614</name>
</gene>
<keyword evidence="1" id="KW-1133">Transmembrane helix</keyword>
<dbReference type="OrthoDB" id="2561686at2759"/>
<comment type="caution">
    <text evidence="2">The sequence shown here is derived from an EMBL/GenBank/DDBJ whole genome shotgun (WGS) entry which is preliminary data.</text>
</comment>
<dbReference type="Proteomes" id="UP001147746">
    <property type="component" value="Unassembled WGS sequence"/>
</dbReference>
<reference evidence="2" key="2">
    <citation type="journal article" date="2023" name="IMA Fungus">
        <title>Comparative genomic study of the Penicillium genus elucidates a diverse pangenome and 15 lateral gene transfer events.</title>
        <authorList>
            <person name="Petersen C."/>
            <person name="Sorensen T."/>
            <person name="Nielsen M.R."/>
            <person name="Sondergaard T.E."/>
            <person name="Sorensen J.L."/>
            <person name="Fitzpatrick D.A."/>
            <person name="Frisvad J.C."/>
            <person name="Nielsen K.L."/>
        </authorList>
    </citation>
    <scope>NUCLEOTIDE SEQUENCE</scope>
    <source>
        <strain evidence="2">IBT 21472</strain>
    </source>
</reference>
<dbReference type="AlphaFoldDB" id="A0A9W9LAV9"/>
<keyword evidence="3" id="KW-1185">Reference proteome</keyword>
<evidence type="ECO:0000256" key="1">
    <source>
        <dbReference type="SAM" id="Phobius"/>
    </source>
</evidence>
<protein>
    <submittedName>
        <fullName evidence="2">Uncharacterized protein</fullName>
    </submittedName>
</protein>
<name>A0A9W9LAV9_9EURO</name>
<proteinExistence type="predicted"/>
<dbReference type="EMBL" id="JAPZBO010000007">
    <property type="protein sequence ID" value="KAJ5311754.1"/>
    <property type="molecule type" value="Genomic_DNA"/>
</dbReference>
<evidence type="ECO:0000313" key="2">
    <source>
        <dbReference type="EMBL" id="KAJ5311754.1"/>
    </source>
</evidence>
<organism evidence="2 3">
    <name type="scientific">Penicillium atrosanguineum</name>
    <dbReference type="NCBI Taxonomy" id="1132637"/>
    <lineage>
        <taxon>Eukaryota</taxon>
        <taxon>Fungi</taxon>
        <taxon>Dikarya</taxon>
        <taxon>Ascomycota</taxon>
        <taxon>Pezizomycotina</taxon>
        <taxon>Eurotiomycetes</taxon>
        <taxon>Eurotiomycetidae</taxon>
        <taxon>Eurotiales</taxon>
        <taxon>Aspergillaceae</taxon>
        <taxon>Penicillium</taxon>
    </lineage>
</organism>